<dbReference type="OrthoDB" id="243496at2759"/>
<feature type="domain" description="EGF-like" evidence="1">
    <location>
        <begin position="53"/>
        <end position="64"/>
    </location>
</feature>
<organism evidence="3 4">
    <name type="scientific">Araneus ventricosus</name>
    <name type="common">Orbweaver spider</name>
    <name type="synonym">Epeira ventricosa</name>
    <dbReference type="NCBI Taxonomy" id="182803"/>
    <lineage>
        <taxon>Eukaryota</taxon>
        <taxon>Metazoa</taxon>
        <taxon>Ecdysozoa</taxon>
        <taxon>Arthropoda</taxon>
        <taxon>Chelicerata</taxon>
        <taxon>Arachnida</taxon>
        <taxon>Araneae</taxon>
        <taxon>Araneomorphae</taxon>
        <taxon>Entelegynae</taxon>
        <taxon>Araneoidea</taxon>
        <taxon>Araneidae</taxon>
        <taxon>Araneus</taxon>
    </lineage>
</organism>
<sequence>KRAKCIYDVDKSEVTCKCDDEDYYYENEKCNKKCIQDTDCKNGGKCNMETGLCICKTQTSGGECENIEGCDFLNCLEKSAKCIYDIDKSEATCKCDDENSYYENEKCNILRNVSNEELIDKLSLPDNTVPEWSFTAFPCHTVAVERTLKLVTEAAFQECGCDVSAALKLEMSS</sequence>
<comment type="caution">
    <text evidence="3">The sequence shown here is derived from an EMBL/GenBank/DDBJ whole genome shotgun (WGS) entry which is preliminary data.</text>
</comment>
<evidence type="ECO:0000313" key="4">
    <source>
        <dbReference type="Proteomes" id="UP000499080"/>
    </source>
</evidence>
<accession>A0A4Y2VY12</accession>
<evidence type="ECO:0000313" key="2">
    <source>
        <dbReference type="EMBL" id="GBO28642.1"/>
    </source>
</evidence>
<protein>
    <recommendedName>
        <fullName evidence="1">EGF-like domain-containing protein</fullName>
    </recommendedName>
</protein>
<dbReference type="InterPro" id="IPR000742">
    <property type="entry name" value="EGF"/>
</dbReference>
<name>A0A4Y2VY12_ARAVE</name>
<gene>
    <name evidence="3" type="ORF">AVEN_148596_1</name>
    <name evidence="2" type="ORF">AVEN_251168_1</name>
</gene>
<keyword evidence="4" id="KW-1185">Reference proteome</keyword>
<reference evidence="3 4" key="1">
    <citation type="journal article" date="2019" name="Sci. Rep.">
        <title>Orb-weaving spider Araneus ventricosus genome elucidates the spidroin gene catalogue.</title>
        <authorList>
            <person name="Kono N."/>
            <person name="Nakamura H."/>
            <person name="Ohtoshi R."/>
            <person name="Moran D.A.P."/>
            <person name="Shinohara A."/>
            <person name="Yoshida Y."/>
            <person name="Fujiwara M."/>
            <person name="Mori M."/>
            <person name="Tomita M."/>
            <person name="Arakawa K."/>
        </authorList>
    </citation>
    <scope>NUCLEOTIDE SEQUENCE [LARGE SCALE GENOMIC DNA]</scope>
</reference>
<dbReference type="EMBL" id="BGPR01051738">
    <property type="protein sequence ID" value="GBO28642.1"/>
    <property type="molecule type" value="Genomic_DNA"/>
</dbReference>
<proteinExistence type="predicted"/>
<dbReference type="AlphaFoldDB" id="A0A4Y2VY12"/>
<dbReference type="Proteomes" id="UP000499080">
    <property type="component" value="Unassembled WGS sequence"/>
</dbReference>
<dbReference type="EMBL" id="BGPR01051742">
    <property type="protein sequence ID" value="GBO28647.1"/>
    <property type="molecule type" value="Genomic_DNA"/>
</dbReference>
<evidence type="ECO:0000259" key="1">
    <source>
        <dbReference type="PROSITE" id="PS00022"/>
    </source>
</evidence>
<evidence type="ECO:0000313" key="3">
    <source>
        <dbReference type="EMBL" id="GBO28647.1"/>
    </source>
</evidence>
<feature type="non-terminal residue" evidence="3">
    <location>
        <position position="1"/>
    </location>
</feature>
<dbReference type="PROSITE" id="PS00022">
    <property type="entry name" value="EGF_1"/>
    <property type="match status" value="1"/>
</dbReference>